<evidence type="ECO:0000256" key="4">
    <source>
        <dbReference type="ARBA" id="ARBA00022989"/>
    </source>
</evidence>
<feature type="transmembrane region" description="Helical" evidence="6">
    <location>
        <begin position="109"/>
        <end position="130"/>
    </location>
</feature>
<keyword evidence="2" id="KW-1003">Cell membrane</keyword>
<keyword evidence="4 6" id="KW-1133">Transmembrane helix</keyword>
<dbReference type="Gene3D" id="1.20.1250.20">
    <property type="entry name" value="MFS general substrate transporter like domains"/>
    <property type="match status" value="2"/>
</dbReference>
<dbReference type="SUPFAM" id="SSF103473">
    <property type="entry name" value="MFS general substrate transporter"/>
    <property type="match status" value="1"/>
</dbReference>
<dbReference type="InterPro" id="IPR036259">
    <property type="entry name" value="MFS_trans_sf"/>
</dbReference>
<accession>A0A0H3C7F8</accession>
<feature type="transmembrane region" description="Helical" evidence="6">
    <location>
        <begin position="307"/>
        <end position="326"/>
    </location>
</feature>
<dbReference type="PANTHER" id="PTHR43702">
    <property type="entry name" value="L-FUCOSE-PROTON SYMPORTER"/>
    <property type="match status" value="1"/>
</dbReference>
<feature type="transmembrane region" description="Helical" evidence="6">
    <location>
        <begin position="283"/>
        <end position="300"/>
    </location>
</feature>
<dbReference type="GeneID" id="7331530"/>
<evidence type="ECO:0000256" key="6">
    <source>
        <dbReference type="SAM" id="Phobius"/>
    </source>
</evidence>
<evidence type="ECO:0000256" key="1">
    <source>
        <dbReference type="ARBA" id="ARBA00004429"/>
    </source>
</evidence>
<feature type="transmembrane region" description="Helical" evidence="6">
    <location>
        <begin position="242"/>
        <end position="263"/>
    </location>
</feature>
<evidence type="ECO:0000256" key="3">
    <source>
        <dbReference type="ARBA" id="ARBA00022692"/>
    </source>
</evidence>
<evidence type="ECO:0000256" key="2">
    <source>
        <dbReference type="ARBA" id="ARBA00022475"/>
    </source>
</evidence>
<dbReference type="Proteomes" id="UP000001364">
    <property type="component" value="Chromosome"/>
</dbReference>
<dbReference type="CDD" id="cd17394">
    <property type="entry name" value="MFS_FucP_like"/>
    <property type="match status" value="1"/>
</dbReference>
<dbReference type="PANTHER" id="PTHR43702:SF3">
    <property type="entry name" value="PROTEIN TSGA"/>
    <property type="match status" value="1"/>
</dbReference>
<proteinExistence type="predicted"/>
<evidence type="ECO:0000313" key="7">
    <source>
        <dbReference type="EMBL" id="ACL94624.1"/>
    </source>
</evidence>
<dbReference type="HOGENOM" id="CLU_028452_2_2_5"/>
<keyword evidence="8" id="KW-1185">Reference proteome</keyword>
<sequence>MTDAAITKTTAKGGGVKLAIVYVTCLFFIWALVTNLLDPLLKTMKTVFTLTPVEASLTGFAFFIAYGIMSLPSAAFLSKLGYARSVMVGLGGIVAGCFIAIAAAKLHTFGVFLVGLFVTASGVTLLQVAANPLIASMGKPEESSFRLNLSQAFNSLGAACGLWFGANFLLKGEIFEKDAVITDAMREQALGFVSNVYLAIGLGLALFILLIFMVRQKITEAAPKTGQLVNPFTALTSKWANLGAIGIFLYVGAEVAISLHLLLFLEQSHILDISAEQAGKLTTFYMVFAMIGRFAGSALLKTIKDYVMLAIVAVGAIALCLVVILTKDMTPSAHAGTVNLLLASAPVTTGLIPAFAALLIGLFNSIMFPTIFTLTLQRSSAPTSATSGLLCMAIVGGAFLPLAFAKIEEMTGSMAMGFAAPLLCYVYVLWFALVAKKAPTHEIQEGVAAGH</sequence>
<dbReference type="RefSeq" id="YP_002516532.1">
    <property type="nucleotide sequence ID" value="NC_011916.1"/>
</dbReference>
<dbReference type="OrthoDB" id="9795150at2"/>
<protein>
    <submittedName>
        <fullName evidence="7">Transporter, major facilitator superfamily</fullName>
    </submittedName>
</protein>
<evidence type="ECO:0000313" key="8">
    <source>
        <dbReference type="Proteomes" id="UP000001364"/>
    </source>
</evidence>
<gene>
    <name evidence="7" type="ordered locus">CCNA_01159</name>
</gene>
<evidence type="ECO:0000256" key="5">
    <source>
        <dbReference type="ARBA" id="ARBA00023136"/>
    </source>
</evidence>
<feature type="transmembrane region" description="Helical" evidence="6">
    <location>
        <begin position="190"/>
        <end position="214"/>
    </location>
</feature>
<dbReference type="InterPro" id="IPR050375">
    <property type="entry name" value="MFS_TsgA-like"/>
</dbReference>
<dbReference type="PATRIC" id="fig|565050.3.peg.1141"/>
<dbReference type="KEGG" id="ccs:CCNA_01159"/>
<dbReference type="InterPro" id="IPR011701">
    <property type="entry name" value="MFS"/>
</dbReference>
<feature type="transmembrane region" description="Helical" evidence="6">
    <location>
        <begin position="57"/>
        <end position="78"/>
    </location>
</feature>
<reference evidence="7 8" key="1">
    <citation type="journal article" date="2010" name="J. Bacteriol.">
        <title>The genetic basis of laboratory adaptation in Caulobacter crescentus.</title>
        <authorList>
            <person name="Marks M.E."/>
            <person name="Castro-Rojas C.M."/>
            <person name="Teiling C."/>
            <person name="Du L."/>
            <person name="Kapatral V."/>
            <person name="Walunas T.L."/>
            <person name="Crosson S."/>
        </authorList>
    </citation>
    <scope>NUCLEOTIDE SEQUENCE [LARGE SCALE GENOMIC DNA]</scope>
    <source>
        <strain evidence="8">NA1000 / CB15N</strain>
    </source>
</reference>
<feature type="transmembrane region" description="Helical" evidence="6">
    <location>
        <begin position="413"/>
        <end position="435"/>
    </location>
</feature>
<feature type="transmembrane region" description="Helical" evidence="6">
    <location>
        <begin position="388"/>
        <end position="407"/>
    </location>
</feature>
<feature type="transmembrane region" description="Helical" evidence="6">
    <location>
        <begin position="85"/>
        <end position="103"/>
    </location>
</feature>
<name>A0A0H3C7F8_CAUVN</name>
<feature type="transmembrane region" description="Helical" evidence="6">
    <location>
        <begin position="151"/>
        <end position="170"/>
    </location>
</feature>
<keyword evidence="3 6" id="KW-0812">Transmembrane</keyword>
<dbReference type="EMBL" id="CP001340">
    <property type="protein sequence ID" value="ACL94624.1"/>
    <property type="molecule type" value="Genomic_DNA"/>
</dbReference>
<organism evidence="7 8">
    <name type="scientific">Caulobacter vibrioides (strain NA1000 / CB15N)</name>
    <name type="common">Caulobacter crescentus</name>
    <dbReference type="NCBI Taxonomy" id="565050"/>
    <lineage>
        <taxon>Bacteria</taxon>
        <taxon>Pseudomonadati</taxon>
        <taxon>Pseudomonadota</taxon>
        <taxon>Alphaproteobacteria</taxon>
        <taxon>Caulobacterales</taxon>
        <taxon>Caulobacteraceae</taxon>
        <taxon>Caulobacter</taxon>
    </lineage>
</organism>
<dbReference type="PhylomeDB" id="A0A0H3C7F8"/>
<dbReference type="GO" id="GO:0005886">
    <property type="term" value="C:plasma membrane"/>
    <property type="evidence" value="ECO:0007669"/>
    <property type="project" value="UniProtKB-SubCell"/>
</dbReference>
<dbReference type="RefSeq" id="WP_010918987.1">
    <property type="nucleotide sequence ID" value="NC_011916.1"/>
</dbReference>
<comment type="subcellular location">
    <subcellularLocation>
        <location evidence="1">Cell inner membrane</location>
        <topology evidence="1">Multi-pass membrane protein</topology>
    </subcellularLocation>
</comment>
<feature type="transmembrane region" description="Helical" evidence="6">
    <location>
        <begin position="351"/>
        <end position="376"/>
    </location>
</feature>
<dbReference type="SMR" id="A0A0H3C7F8"/>
<dbReference type="GO" id="GO:0022857">
    <property type="term" value="F:transmembrane transporter activity"/>
    <property type="evidence" value="ECO:0007669"/>
    <property type="project" value="InterPro"/>
</dbReference>
<keyword evidence="5 6" id="KW-0472">Membrane</keyword>
<feature type="transmembrane region" description="Helical" evidence="6">
    <location>
        <begin position="18"/>
        <end position="37"/>
    </location>
</feature>
<dbReference type="AlphaFoldDB" id="A0A0H3C7F8"/>
<dbReference type="Pfam" id="PF07690">
    <property type="entry name" value="MFS_1"/>
    <property type="match status" value="1"/>
</dbReference>